<organism evidence="2 3">
    <name type="scientific">Streptomyces pyxinae</name>
    <dbReference type="NCBI Taxonomy" id="2970734"/>
    <lineage>
        <taxon>Bacteria</taxon>
        <taxon>Bacillati</taxon>
        <taxon>Actinomycetota</taxon>
        <taxon>Actinomycetes</taxon>
        <taxon>Kitasatosporales</taxon>
        <taxon>Streptomycetaceae</taxon>
        <taxon>Streptomyces</taxon>
    </lineage>
</organism>
<evidence type="ECO:0000313" key="3">
    <source>
        <dbReference type="Proteomes" id="UP001431313"/>
    </source>
</evidence>
<proteinExistence type="predicted"/>
<protein>
    <submittedName>
        <fullName evidence="2">DUF3618 domain-containing protein</fullName>
    </submittedName>
</protein>
<dbReference type="RefSeq" id="WP_258788558.1">
    <property type="nucleotide sequence ID" value="NZ_JANUGQ010000013.1"/>
</dbReference>
<dbReference type="Pfam" id="PF12277">
    <property type="entry name" value="DUF3618"/>
    <property type="match status" value="1"/>
</dbReference>
<sequence>MTKETPDSPSPDRLRLEAAQKRAELGDTIDQLMAKTDVKAHAAKLVHEHTPEPVRRNAGPLLGAVAALVVTGVVLWRLRRSGKWG</sequence>
<keyword evidence="1" id="KW-1133">Transmembrane helix</keyword>
<keyword evidence="1" id="KW-0472">Membrane</keyword>
<accession>A0ABT2CKT1</accession>
<name>A0ABT2CKT1_9ACTN</name>
<reference evidence="2" key="1">
    <citation type="submission" date="2022-08" db="EMBL/GenBank/DDBJ databases">
        <authorList>
            <person name="Somphong A."/>
            <person name="Phongsopitanun W."/>
        </authorList>
    </citation>
    <scope>NUCLEOTIDE SEQUENCE</scope>
    <source>
        <strain evidence="2">LP05-1</strain>
    </source>
</reference>
<comment type="caution">
    <text evidence="2">The sequence shown here is derived from an EMBL/GenBank/DDBJ whole genome shotgun (WGS) entry which is preliminary data.</text>
</comment>
<evidence type="ECO:0000313" key="2">
    <source>
        <dbReference type="EMBL" id="MCS0637306.1"/>
    </source>
</evidence>
<dbReference type="Proteomes" id="UP001431313">
    <property type="component" value="Unassembled WGS sequence"/>
</dbReference>
<keyword evidence="1" id="KW-0812">Transmembrane</keyword>
<keyword evidence="3" id="KW-1185">Reference proteome</keyword>
<dbReference type="EMBL" id="JANUGQ010000013">
    <property type="protein sequence ID" value="MCS0637306.1"/>
    <property type="molecule type" value="Genomic_DNA"/>
</dbReference>
<feature type="transmembrane region" description="Helical" evidence="1">
    <location>
        <begin position="58"/>
        <end position="78"/>
    </location>
</feature>
<gene>
    <name evidence="2" type="ORF">NX801_16865</name>
</gene>
<evidence type="ECO:0000256" key="1">
    <source>
        <dbReference type="SAM" id="Phobius"/>
    </source>
</evidence>
<dbReference type="InterPro" id="IPR022062">
    <property type="entry name" value="DUF3618"/>
</dbReference>